<dbReference type="Gene3D" id="3.40.1390.30">
    <property type="entry name" value="NIF3 (NGG1p interacting factor 3)-like"/>
    <property type="match status" value="2"/>
</dbReference>
<sequence length="266" mass="29524">MEIAVEDICQWVEEWAPAGWAEEWDNVGLQFGSLRAPVRHLGLALELTPAVAKWVREEKIDCLLTHHPVFFRPLKRLSAEDPWEALILGLIREGVTVVSYHTNLDVAPGGVTEALGKGLGLRMGEPLRPRKEDPRVGLGRLAEVPEPLSLAELAERLARLVKAPVFLVGEGELRLRRVALCAGSGMDLLPEVLQNQAQAFITGDVKHHAARVAEVSGVALVVSDHYALEEYFWQKLARKIAQEFPAIRVSYFRGKGPFQQILPKEA</sequence>
<dbReference type="RefSeq" id="WP_168719609.1">
    <property type="nucleotide sequence ID" value="NZ_CP042909.1"/>
</dbReference>
<dbReference type="Pfam" id="PF01784">
    <property type="entry name" value="DUF34_NIF3"/>
    <property type="match status" value="1"/>
</dbReference>
<evidence type="ECO:0000313" key="7">
    <source>
        <dbReference type="Proteomes" id="UP000501253"/>
    </source>
</evidence>
<dbReference type="PANTHER" id="PTHR13799">
    <property type="entry name" value="NGG1 INTERACTING FACTOR 3"/>
    <property type="match status" value="1"/>
</dbReference>
<gene>
    <name evidence="6" type="ORF">FVE67_05340</name>
</gene>
<evidence type="ECO:0000256" key="3">
    <source>
        <dbReference type="ARBA" id="ARBA00022112"/>
    </source>
</evidence>
<dbReference type="InterPro" id="IPR002678">
    <property type="entry name" value="DUF34/NIF3"/>
</dbReference>
<protein>
    <recommendedName>
        <fullName evidence="3">GTP cyclohydrolase 1 type 2 homolog</fullName>
    </recommendedName>
</protein>
<feature type="binding site" evidence="5">
    <location>
        <position position="67"/>
    </location>
    <ligand>
        <name>a divalent metal cation</name>
        <dbReference type="ChEBI" id="CHEBI:60240"/>
        <label>1</label>
    </ligand>
</feature>
<reference evidence="6 7" key="1">
    <citation type="submission" date="2019-08" db="EMBL/GenBank/DDBJ databases">
        <title>Complete genome sequence of Thermosulfurimonas marina SU872T, an anaerobic thermophilic chemolithoautotrophic bacterium isolated from a shallow marine hydrothermal vent.</title>
        <authorList>
            <person name="Allioux M."/>
            <person name="Jebbar M."/>
            <person name="Slobodkina G."/>
            <person name="Slobodkin A."/>
            <person name="Moalic Y."/>
            <person name="Frolova A."/>
            <person name="Shao Z."/>
            <person name="Alain K."/>
        </authorList>
    </citation>
    <scope>NUCLEOTIDE SEQUENCE [LARGE SCALE GENOMIC DNA]</scope>
    <source>
        <strain evidence="6 7">SU872</strain>
    </source>
</reference>
<accession>A0A6H1WSW3</accession>
<feature type="binding site" evidence="5">
    <location>
        <position position="105"/>
    </location>
    <ligand>
        <name>a divalent metal cation</name>
        <dbReference type="ChEBI" id="CHEBI:60240"/>
        <label>1</label>
    </ligand>
</feature>
<organism evidence="6 7">
    <name type="scientific">Thermosulfurimonas marina</name>
    <dbReference type="NCBI Taxonomy" id="2047767"/>
    <lineage>
        <taxon>Bacteria</taxon>
        <taxon>Pseudomonadati</taxon>
        <taxon>Thermodesulfobacteriota</taxon>
        <taxon>Thermodesulfobacteria</taxon>
        <taxon>Thermodesulfobacteriales</taxon>
        <taxon>Thermodesulfobacteriaceae</taxon>
        <taxon>Thermosulfurimonas</taxon>
    </lineage>
</organism>
<proteinExistence type="inferred from homology"/>
<dbReference type="SUPFAM" id="SSF102705">
    <property type="entry name" value="NIF3 (NGG1p interacting factor 3)-like"/>
    <property type="match status" value="1"/>
</dbReference>
<keyword evidence="4 5" id="KW-0479">Metal-binding</keyword>
<dbReference type="GO" id="GO:0005737">
    <property type="term" value="C:cytoplasm"/>
    <property type="evidence" value="ECO:0007669"/>
    <property type="project" value="TreeGrafter"/>
</dbReference>
<feature type="binding site" evidence="5">
    <location>
        <position position="229"/>
    </location>
    <ligand>
        <name>a divalent metal cation</name>
        <dbReference type="ChEBI" id="CHEBI:60240"/>
        <label>1</label>
    </ligand>
</feature>
<dbReference type="KEGG" id="tmai:FVE67_05340"/>
<evidence type="ECO:0000313" key="6">
    <source>
        <dbReference type="EMBL" id="QJA06261.1"/>
    </source>
</evidence>
<dbReference type="EMBL" id="CP042909">
    <property type="protein sequence ID" value="QJA06261.1"/>
    <property type="molecule type" value="Genomic_DNA"/>
</dbReference>
<comment type="subunit">
    <text evidence="2">Homohexamer.</text>
</comment>
<evidence type="ECO:0000256" key="4">
    <source>
        <dbReference type="ARBA" id="ARBA00022723"/>
    </source>
</evidence>
<dbReference type="PANTHER" id="PTHR13799:SF14">
    <property type="entry name" value="GTP CYCLOHYDROLASE 1 TYPE 2 HOMOLOG"/>
    <property type="match status" value="1"/>
</dbReference>
<evidence type="ECO:0000256" key="5">
    <source>
        <dbReference type="PIRSR" id="PIRSR602678-1"/>
    </source>
</evidence>
<evidence type="ECO:0000256" key="2">
    <source>
        <dbReference type="ARBA" id="ARBA00011643"/>
    </source>
</evidence>
<keyword evidence="7" id="KW-1185">Reference proteome</keyword>
<comment type="similarity">
    <text evidence="1">Belongs to the GTP cyclohydrolase I type 2/NIF3 family.</text>
</comment>
<dbReference type="Proteomes" id="UP000501253">
    <property type="component" value="Chromosome"/>
</dbReference>
<evidence type="ECO:0000256" key="1">
    <source>
        <dbReference type="ARBA" id="ARBA00006964"/>
    </source>
</evidence>
<name>A0A6H1WSW3_9BACT</name>
<feature type="binding site" evidence="5">
    <location>
        <position position="225"/>
    </location>
    <ligand>
        <name>a divalent metal cation</name>
        <dbReference type="ChEBI" id="CHEBI:60240"/>
        <label>1</label>
    </ligand>
</feature>
<feature type="binding site" evidence="5">
    <location>
        <position position="66"/>
    </location>
    <ligand>
        <name>a divalent metal cation</name>
        <dbReference type="ChEBI" id="CHEBI:60240"/>
        <label>1</label>
    </ligand>
</feature>
<dbReference type="InterPro" id="IPR036069">
    <property type="entry name" value="DUF34/NIF3_sf"/>
</dbReference>
<dbReference type="FunFam" id="3.40.1390.30:FF:000001">
    <property type="entry name" value="GTP cyclohydrolase 1 type 2"/>
    <property type="match status" value="1"/>
</dbReference>
<dbReference type="AlphaFoldDB" id="A0A6H1WSW3"/>
<dbReference type="NCBIfam" id="TIGR00486">
    <property type="entry name" value="YbgI_SA1388"/>
    <property type="match status" value="1"/>
</dbReference>
<dbReference type="GO" id="GO:0046872">
    <property type="term" value="F:metal ion binding"/>
    <property type="evidence" value="ECO:0007669"/>
    <property type="project" value="UniProtKB-KW"/>
</dbReference>